<organism evidence="1 2">
    <name type="scientific">Dyadobacter helix</name>
    <dbReference type="NCBI Taxonomy" id="2822344"/>
    <lineage>
        <taxon>Bacteria</taxon>
        <taxon>Pseudomonadati</taxon>
        <taxon>Bacteroidota</taxon>
        <taxon>Cytophagia</taxon>
        <taxon>Cytophagales</taxon>
        <taxon>Spirosomataceae</taxon>
        <taxon>Dyadobacter</taxon>
    </lineage>
</organism>
<reference evidence="1" key="1">
    <citation type="submission" date="2021-04" db="EMBL/GenBank/DDBJ databases">
        <authorList>
            <person name="Rodrigo-Torres L."/>
            <person name="Arahal R. D."/>
            <person name="Lucena T."/>
        </authorList>
    </citation>
    <scope>NUCLEOTIDE SEQUENCE</scope>
    <source>
        <strain evidence="1">CECT 9275</strain>
    </source>
</reference>
<proteinExistence type="predicted"/>
<dbReference type="AlphaFoldDB" id="A0A916JKF3"/>
<protein>
    <submittedName>
        <fullName evidence="1">Uncharacterized protein</fullName>
    </submittedName>
</protein>
<dbReference type="RefSeq" id="WP_215242174.1">
    <property type="nucleotide sequence ID" value="NZ_CAJRAF010000004.1"/>
</dbReference>
<gene>
    <name evidence="1" type="ORF">DYBT9275_05852</name>
</gene>
<keyword evidence="2" id="KW-1185">Reference proteome</keyword>
<accession>A0A916JKF3</accession>
<name>A0A916JKF3_9BACT</name>
<dbReference type="EMBL" id="CAJRAF010000004">
    <property type="protein sequence ID" value="CAG5017816.1"/>
    <property type="molecule type" value="Genomic_DNA"/>
</dbReference>
<evidence type="ECO:0000313" key="2">
    <source>
        <dbReference type="Proteomes" id="UP000680038"/>
    </source>
</evidence>
<evidence type="ECO:0000313" key="1">
    <source>
        <dbReference type="EMBL" id="CAG5017816.1"/>
    </source>
</evidence>
<comment type="caution">
    <text evidence="1">The sequence shown here is derived from an EMBL/GenBank/DDBJ whole genome shotgun (WGS) entry which is preliminary data.</text>
</comment>
<dbReference type="Proteomes" id="UP000680038">
    <property type="component" value="Unassembled WGS sequence"/>
</dbReference>
<sequence length="106" mass="12041">MSVKQVIKRKVAMAWLRSDDAQGNPSVHSVKYRRLDGSIGYKKRVSKSFKNLPGESGFRGNLNTNNEFLFVNHEKANQPFRIKIDLLIEVDGHIIDHTNGEYAAAR</sequence>